<dbReference type="Gene3D" id="3.40.640.10">
    <property type="entry name" value="Type I PLP-dependent aspartate aminotransferase-like (Major domain)"/>
    <property type="match status" value="1"/>
</dbReference>
<keyword evidence="3 7" id="KW-0032">Aminotransferase</keyword>
<dbReference type="AlphaFoldDB" id="A0A8J8FK38"/>
<dbReference type="Proteomes" id="UP000598971">
    <property type="component" value="Unassembled WGS sequence"/>
</dbReference>
<dbReference type="Pfam" id="PF00202">
    <property type="entry name" value="Aminotran_3"/>
    <property type="match status" value="1"/>
</dbReference>
<dbReference type="InterPro" id="IPR015422">
    <property type="entry name" value="PyrdxlP-dep_Trfase_small"/>
</dbReference>
<accession>A0A8J8FK38</accession>
<dbReference type="SUPFAM" id="SSF53383">
    <property type="entry name" value="PLP-dependent transferases"/>
    <property type="match status" value="1"/>
</dbReference>
<evidence type="ECO:0000313" key="8">
    <source>
        <dbReference type="Proteomes" id="UP000598971"/>
    </source>
</evidence>
<dbReference type="FunFam" id="3.40.640.10:FF:000013">
    <property type="entry name" value="4-aminobutyrate aminotransferase"/>
    <property type="match status" value="1"/>
</dbReference>
<dbReference type="InterPro" id="IPR015424">
    <property type="entry name" value="PyrdxlP-dep_Trfase"/>
</dbReference>
<comment type="similarity">
    <text evidence="2 6">Belongs to the class-III pyridoxal-phosphate-dependent aminotransferase family.</text>
</comment>
<dbReference type="InterPro" id="IPR005814">
    <property type="entry name" value="Aminotrans_3"/>
</dbReference>
<evidence type="ECO:0000256" key="4">
    <source>
        <dbReference type="ARBA" id="ARBA00022679"/>
    </source>
</evidence>
<sequence length="448" mass="48439">MAYIQLKTAIPGPKGALMLERRAAATPKGLAKSTEVVVEKAEGALVWDVDGNQLLDFAGGIGMINVGHRPETVVNAIKDQLDKYIHTCSLVTTFEPYIELAEMLNRLTPGDFPKKTLLANTGTEAVENAIMLAKYYTKRPAIICFEGAYHGRSMLTLSLTSKYSLFKKGFGSFVSDIYRLPVPNLYRTPAGMTEEQYLNWCISNLEHAFIAQVDPEAVAAFIIEPVLGEGGFIQMPAPFIQKIRELCDKYGIVMIADEIQSGSGRTGKLFAIEHTGVVPDMMTIAKSMGAGMPVSAVVGKAEIMDCTHLGGVGGTYGGSPVAAVAAIEALKILSTPEFLAQATHVGALIKTTLDAWKEKYALVGDVRGIGAMCLVEFVKDKTTKEPDIELAMEVLKDAVQHGIILIRAGLYSNCIRLLPPIVMNDDQLHEGLAVLEAAIQRAHAKRSK</sequence>
<evidence type="ECO:0000256" key="5">
    <source>
        <dbReference type="ARBA" id="ARBA00022898"/>
    </source>
</evidence>
<dbReference type="Gene3D" id="3.90.1150.10">
    <property type="entry name" value="Aspartate Aminotransferase, domain 1"/>
    <property type="match status" value="1"/>
</dbReference>
<organism evidence="7 8">
    <name type="scientific">Limnovirga soli</name>
    <dbReference type="NCBI Taxonomy" id="2656915"/>
    <lineage>
        <taxon>Bacteria</taxon>
        <taxon>Pseudomonadati</taxon>
        <taxon>Bacteroidota</taxon>
        <taxon>Chitinophagia</taxon>
        <taxon>Chitinophagales</taxon>
        <taxon>Chitinophagaceae</taxon>
        <taxon>Limnovirga</taxon>
    </lineage>
</organism>
<comment type="cofactor">
    <cofactor evidence="1">
        <name>pyridoxal 5'-phosphate</name>
        <dbReference type="ChEBI" id="CHEBI:597326"/>
    </cofactor>
</comment>
<dbReference type="GO" id="GO:0008483">
    <property type="term" value="F:transaminase activity"/>
    <property type="evidence" value="ECO:0007669"/>
    <property type="project" value="UniProtKB-KW"/>
</dbReference>
<evidence type="ECO:0000256" key="6">
    <source>
        <dbReference type="RuleBase" id="RU003560"/>
    </source>
</evidence>
<dbReference type="GO" id="GO:0042802">
    <property type="term" value="F:identical protein binding"/>
    <property type="evidence" value="ECO:0007669"/>
    <property type="project" value="TreeGrafter"/>
</dbReference>
<dbReference type="InterPro" id="IPR050103">
    <property type="entry name" value="Class-III_PLP-dep_AT"/>
</dbReference>
<evidence type="ECO:0000256" key="3">
    <source>
        <dbReference type="ARBA" id="ARBA00022576"/>
    </source>
</evidence>
<reference evidence="7" key="1">
    <citation type="submission" date="2019-10" db="EMBL/GenBank/DDBJ databases">
        <title>Draft genome sequence of Panacibacter sp. KCS-6.</title>
        <authorList>
            <person name="Yim K.J."/>
        </authorList>
    </citation>
    <scope>NUCLEOTIDE SEQUENCE</scope>
    <source>
        <strain evidence="7">KCS-6</strain>
    </source>
</reference>
<gene>
    <name evidence="7" type="ORF">GD597_17800</name>
</gene>
<evidence type="ECO:0000256" key="1">
    <source>
        <dbReference type="ARBA" id="ARBA00001933"/>
    </source>
</evidence>
<evidence type="ECO:0000313" key="7">
    <source>
        <dbReference type="EMBL" id="NNV57331.1"/>
    </source>
</evidence>
<evidence type="ECO:0000256" key="2">
    <source>
        <dbReference type="ARBA" id="ARBA00008954"/>
    </source>
</evidence>
<dbReference type="EMBL" id="WHPF01000014">
    <property type="protein sequence ID" value="NNV57331.1"/>
    <property type="molecule type" value="Genomic_DNA"/>
</dbReference>
<keyword evidence="4" id="KW-0808">Transferase</keyword>
<keyword evidence="5 6" id="KW-0663">Pyridoxal phosphate</keyword>
<dbReference type="GO" id="GO:0030170">
    <property type="term" value="F:pyridoxal phosphate binding"/>
    <property type="evidence" value="ECO:0007669"/>
    <property type="project" value="InterPro"/>
</dbReference>
<dbReference type="RefSeq" id="WP_171609278.1">
    <property type="nucleotide sequence ID" value="NZ_WHPF01000014.1"/>
</dbReference>
<keyword evidence="8" id="KW-1185">Reference proteome</keyword>
<comment type="caution">
    <text evidence="7">The sequence shown here is derived from an EMBL/GenBank/DDBJ whole genome shotgun (WGS) entry which is preliminary data.</text>
</comment>
<dbReference type="PIRSF" id="PIRSF000521">
    <property type="entry name" value="Transaminase_4ab_Lys_Orn"/>
    <property type="match status" value="1"/>
</dbReference>
<protein>
    <submittedName>
        <fullName evidence="7">Aminotransferase class III-fold pyridoxal phosphate-dependent enzyme</fullName>
    </submittedName>
</protein>
<proteinExistence type="inferred from homology"/>
<dbReference type="CDD" id="cd00610">
    <property type="entry name" value="OAT_like"/>
    <property type="match status" value="1"/>
</dbReference>
<name>A0A8J8FK38_9BACT</name>
<dbReference type="InterPro" id="IPR015421">
    <property type="entry name" value="PyrdxlP-dep_Trfase_major"/>
</dbReference>
<dbReference type="PANTHER" id="PTHR11986">
    <property type="entry name" value="AMINOTRANSFERASE CLASS III"/>
    <property type="match status" value="1"/>
</dbReference>